<protein>
    <recommendedName>
        <fullName evidence="12">Extracellular metalloproteinase</fullName>
        <ecNumber evidence="12">3.4.24.-</ecNumber>
    </recommendedName>
    <alternativeName>
        <fullName evidence="12">Fungalysin</fullName>
    </alternativeName>
</protein>
<gene>
    <name evidence="13" type="ORF">LshimejAT787_1202490</name>
</gene>
<dbReference type="PANTHER" id="PTHR33478:SF1">
    <property type="entry name" value="EXTRACELLULAR METALLOPROTEINASE MEP"/>
    <property type="match status" value="1"/>
</dbReference>
<dbReference type="PRINTS" id="PR00999">
    <property type="entry name" value="FUNGALYSIN"/>
</dbReference>
<dbReference type="GO" id="GO:0006508">
    <property type="term" value="P:proteolysis"/>
    <property type="evidence" value="ECO:0007669"/>
    <property type="project" value="UniProtKB-KW"/>
</dbReference>
<keyword evidence="12" id="KW-0732">Signal</keyword>
<dbReference type="OrthoDB" id="3227768at2759"/>
<dbReference type="SUPFAM" id="SSF55486">
    <property type="entry name" value="Metalloproteases ('zincins'), catalytic domain"/>
    <property type="match status" value="1"/>
</dbReference>
<dbReference type="InterPro" id="IPR050371">
    <property type="entry name" value="Fungal_virulence_M36"/>
</dbReference>
<proteinExistence type="inferred from homology"/>
<dbReference type="Gene3D" id="3.10.170.10">
    <property type="match status" value="1"/>
</dbReference>
<evidence type="ECO:0000256" key="9">
    <source>
        <dbReference type="ARBA" id="ARBA00023145"/>
    </source>
</evidence>
<dbReference type="Proteomes" id="UP001063166">
    <property type="component" value="Unassembled WGS sequence"/>
</dbReference>
<keyword evidence="6 12" id="KW-0378">Hydrolase</keyword>
<dbReference type="EMBL" id="BRPK01000012">
    <property type="protein sequence ID" value="GLB42800.1"/>
    <property type="molecule type" value="Genomic_DNA"/>
</dbReference>
<dbReference type="GO" id="GO:0004222">
    <property type="term" value="F:metalloendopeptidase activity"/>
    <property type="evidence" value="ECO:0007669"/>
    <property type="project" value="InterPro"/>
</dbReference>
<sequence>MASFNFNKLLSFVLIAFYASPALAAPRPLHGPLHAEHLTHHVQHVGRGLEVKAFYPTSTFQTFGEGIDQPMPEGFTNSSTPPSLNDSAIAFMQSQLGFDAAQVSYRVGVSREDGDFAYVNQYHDGVPFANAVANIAWKDGKVVAFGSSFVPINSTSNIADSKPTLDVNSVISTAERALDGEFNSQPPTLEYLVNEDGSVALTHVFQVQNETAGTWYEAYVCAHTGKLLSVTDFVAHASYTVLPIHKETFPEGEEILTDPQDTVASPYGWHSTNGKTISTTTTGNNVEAHVGNAVSGQTSAGDNFNVNYDATQDPSVTSNKKAAINNAFYVINTVHDFTYRYGFTEKTFNFQTYNFGKGGKGNDRVLMSVQDSSGLDNANFATPPDGQSGKCRMYIWDYTTPRRDGTMENDIPVHEMTHGVTNRMTGGGTGRCLQTTVARGLGEGWSDAMADWVSQKSATVPDFVLGTWVTNNPAGIRAYPYSTNANVNPLRYSSAAGVTEVHKIGEVWANMLHNVYAALVAARGFSATALTNPNTSEGNVVFLHIFLDSLLLQPCNPTFVSARAAWIQADKNRYNGANKCTLYRAFASRGLGVNAKDDFVDNFDVPAECA</sequence>
<comment type="cofactor">
    <cofactor evidence="11">
        <name>Zn(2+)</name>
        <dbReference type="ChEBI" id="CHEBI:29105"/>
    </cofactor>
    <text evidence="11">Binds 1 zinc ion per subunit.</text>
</comment>
<evidence type="ECO:0000256" key="1">
    <source>
        <dbReference type="ARBA" id="ARBA00004613"/>
    </source>
</evidence>
<keyword evidence="4 12" id="KW-0645">Protease</keyword>
<feature type="binding site" evidence="11">
    <location>
        <position position="236"/>
    </location>
    <ligand>
        <name>Zn(2+)</name>
        <dbReference type="ChEBI" id="CHEBI:29105"/>
        <note>catalytic</note>
    </ligand>
</feature>
<reference evidence="13" key="1">
    <citation type="submission" date="2022-07" db="EMBL/GenBank/DDBJ databases">
        <title>The genome of Lyophyllum shimeji provides insight into the initial evolution of ectomycorrhizal fungal genome.</title>
        <authorList>
            <person name="Kobayashi Y."/>
            <person name="Shibata T."/>
            <person name="Hirakawa H."/>
            <person name="Shigenobu S."/>
            <person name="Nishiyama T."/>
            <person name="Yamada A."/>
            <person name="Hasebe M."/>
            <person name="Kawaguchi M."/>
        </authorList>
    </citation>
    <scope>NUCLEOTIDE SEQUENCE</scope>
    <source>
        <strain evidence="13">AT787</strain>
    </source>
</reference>
<evidence type="ECO:0000256" key="2">
    <source>
        <dbReference type="ARBA" id="ARBA00006006"/>
    </source>
</evidence>
<dbReference type="Gene3D" id="1.10.390.10">
    <property type="entry name" value="Neutral Protease Domain 2"/>
    <property type="match status" value="1"/>
</dbReference>
<keyword evidence="3 12" id="KW-0964">Secreted</keyword>
<keyword evidence="14" id="KW-1185">Reference proteome</keyword>
<evidence type="ECO:0000256" key="11">
    <source>
        <dbReference type="PIRSR" id="PIRSR601842-2"/>
    </source>
</evidence>
<evidence type="ECO:0000256" key="3">
    <source>
        <dbReference type="ARBA" id="ARBA00022525"/>
    </source>
</evidence>
<dbReference type="Pfam" id="PF02128">
    <property type="entry name" value="Peptidase_M36"/>
    <property type="match status" value="1"/>
</dbReference>
<evidence type="ECO:0000256" key="8">
    <source>
        <dbReference type="ARBA" id="ARBA00023049"/>
    </source>
</evidence>
<evidence type="ECO:0000256" key="10">
    <source>
        <dbReference type="PIRSR" id="PIRSR601842-1"/>
    </source>
</evidence>
<evidence type="ECO:0000256" key="7">
    <source>
        <dbReference type="ARBA" id="ARBA00022833"/>
    </source>
</evidence>
<evidence type="ECO:0000256" key="12">
    <source>
        <dbReference type="RuleBase" id="RU364017"/>
    </source>
</evidence>
<dbReference type="CDD" id="cd09596">
    <property type="entry name" value="M36"/>
    <property type="match status" value="1"/>
</dbReference>
<name>A0A9P3PVI5_LYOSH</name>
<evidence type="ECO:0000313" key="14">
    <source>
        <dbReference type="Proteomes" id="UP001063166"/>
    </source>
</evidence>
<feature type="active site" evidence="10">
    <location>
        <position position="415"/>
    </location>
</feature>
<organism evidence="13 14">
    <name type="scientific">Lyophyllum shimeji</name>
    <name type="common">Hon-shimeji</name>
    <name type="synonym">Tricholoma shimeji</name>
    <dbReference type="NCBI Taxonomy" id="47721"/>
    <lineage>
        <taxon>Eukaryota</taxon>
        <taxon>Fungi</taxon>
        <taxon>Dikarya</taxon>
        <taxon>Basidiomycota</taxon>
        <taxon>Agaricomycotina</taxon>
        <taxon>Agaricomycetes</taxon>
        <taxon>Agaricomycetidae</taxon>
        <taxon>Agaricales</taxon>
        <taxon>Tricholomatineae</taxon>
        <taxon>Lyophyllaceae</taxon>
        <taxon>Lyophyllum</taxon>
    </lineage>
</organism>
<keyword evidence="7 11" id="KW-0862">Zinc</keyword>
<feature type="binding site" evidence="11">
    <location>
        <position position="443"/>
    </location>
    <ligand>
        <name>Zn(2+)</name>
        <dbReference type="ChEBI" id="CHEBI:29105"/>
        <note>catalytic</note>
    </ligand>
</feature>
<feature type="binding site" evidence="11">
    <location>
        <position position="414"/>
    </location>
    <ligand>
        <name>Zn(2+)</name>
        <dbReference type="ChEBI" id="CHEBI:29105"/>
        <note>catalytic</note>
    </ligand>
</feature>
<dbReference type="InterPro" id="IPR001842">
    <property type="entry name" value="Peptidase_M36"/>
</dbReference>
<comment type="subcellular location">
    <subcellularLocation>
        <location evidence="1 12">Secreted</location>
    </subcellularLocation>
</comment>
<accession>A0A9P3PVI5</accession>
<dbReference type="EC" id="3.4.24.-" evidence="12"/>
<dbReference type="InterPro" id="IPR027268">
    <property type="entry name" value="Peptidase_M4/M1_CTD_sf"/>
</dbReference>
<dbReference type="GO" id="GO:0005615">
    <property type="term" value="C:extracellular space"/>
    <property type="evidence" value="ECO:0007669"/>
    <property type="project" value="InterPro"/>
</dbReference>
<evidence type="ECO:0000313" key="13">
    <source>
        <dbReference type="EMBL" id="GLB42800.1"/>
    </source>
</evidence>
<evidence type="ECO:0000256" key="5">
    <source>
        <dbReference type="ARBA" id="ARBA00022723"/>
    </source>
</evidence>
<dbReference type="AlphaFoldDB" id="A0A9P3PVI5"/>
<feature type="binding site" evidence="11">
    <location>
        <position position="418"/>
    </location>
    <ligand>
        <name>Zn(2+)</name>
        <dbReference type="ChEBI" id="CHEBI:29105"/>
        <note>catalytic</note>
    </ligand>
</feature>
<keyword evidence="8 12" id="KW-0482">Metalloprotease</keyword>
<evidence type="ECO:0000256" key="4">
    <source>
        <dbReference type="ARBA" id="ARBA00022670"/>
    </source>
</evidence>
<feature type="chain" id="PRO_5040534861" description="Extracellular metalloproteinase" evidence="12">
    <location>
        <begin position="25"/>
        <end position="610"/>
    </location>
</feature>
<keyword evidence="9 12" id="KW-0865">Zymogen</keyword>
<feature type="signal peptide" evidence="12">
    <location>
        <begin position="1"/>
        <end position="24"/>
    </location>
</feature>
<dbReference type="PANTHER" id="PTHR33478">
    <property type="entry name" value="EXTRACELLULAR METALLOPROTEINASE MEP"/>
    <property type="match status" value="1"/>
</dbReference>
<comment type="similarity">
    <text evidence="2 12">Belongs to the peptidase M36 family.</text>
</comment>
<evidence type="ECO:0000256" key="6">
    <source>
        <dbReference type="ARBA" id="ARBA00022801"/>
    </source>
</evidence>
<keyword evidence="5 11" id="KW-0479">Metal-binding</keyword>
<comment type="caution">
    <text evidence="13">The sequence shown here is derived from an EMBL/GenBank/DDBJ whole genome shotgun (WGS) entry which is preliminary data.</text>
</comment>
<dbReference type="GO" id="GO:0008270">
    <property type="term" value="F:zinc ion binding"/>
    <property type="evidence" value="ECO:0007669"/>
    <property type="project" value="InterPro"/>
</dbReference>